<evidence type="ECO:0000313" key="2">
    <source>
        <dbReference type="Proteomes" id="UP001239994"/>
    </source>
</evidence>
<name>A0AAD9DZ27_9TELE</name>
<gene>
    <name evidence="1" type="ORF">P4O66_007764</name>
</gene>
<keyword evidence="2" id="KW-1185">Reference proteome</keyword>
<dbReference type="EMBL" id="JAROKS010000012">
    <property type="protein sequence ID" value="KAK1798303.1"/>
    <property type="molecule type" value="Genomic_DNA"/>
</dbReference>
<evidence type="ECO:0000313" key="1">
    <source>
        <dbReference type="EMBL" id="KAK1798303.1"/>
    </source>
</evidence>
<sequence length="91" mass="9944">MKAVLVCVTGVYWVPRSQTSEPSTTRRNSARPAFLGLKARAVPQLSAHSPPYCLRGMEEELVHVPQSSESPVQTLLQLSRTLPAAYGTYAC</sequence>
<dbReference type="AlphaFoldDB" id="A0AAD9DZ27"/>
<organism evidence="1 2">
    <name type="scientific">Electrophorus voltai</name>
    <dbReference type="NCBI Taxonomy" id="2609070"/>
    <lineage>
        <taxon>Eukaryota</taxon>
        <taxon>Metazoa</taxon>
        <taxon>Chordata</taxon>
        <taxon>Craniata</taxon>
        <taxon>Vertebrata</taxon>
        <taxon>Euteleostomi</taxon>
        <taxon>Actinopterygii</taxon>
        <taxon>Neopterygii</taxon>
        <taxon>Teleostei</taxon>
        <taxon>Ostariophysi</taxon>
        <taxon>Gymnotiformes</taxon>
        <taxon>Gymnotoidei</taxon>
        <taxon>Gymnotidae</taxon>
        <taxon>Electrophorus</taxon>
    </lineage>
</organism>
<proteinExistence type="predicted"/>
<comment type="caution">
    <text evidence="1">The sequence shown here is derived from an EMBL/GenBank/DDBJ whole genome shotgun (WGS) entry which is preliminary data.</text>
</comment>
<accession>A0AAD9DZ27</accession>
<dbReference type="Proteomes" id="UP001239994">
    <property type="component" value="Unassembled WGS sequence"/>
</dbReference>
<protein>
    <submittedName>
        <fullName evidence="1">Uncharacterized protein</fullName>
    </submittedName>
</protein>
<reference evidence="1" key="1">
    <citation type="submission" date="2023-03" db="EMBL/GenBank/DDBJ databases">
        <title>Electrophorus voltai genome.</title>
        <authorList>
            <person name="Bian C."/>
        </authorList>
    </citation>
    <scope>NUCLEOTIDE SEQUENCE</scope>
    <source>
        <strain evidence="1">CB-2022</strain>
        <tissue evidence="1">Muscle</tissue>
    </source>
</reference>